<dbReference type="Gene3D" id="3.30.465.60">
    <property type="match status" value="1"/>
</dbReference>
<evidence type="ECO:0000256" key="9">
    <source>
        <dbReference type="SAM" id="Coils"/>
    </source>
</evidence>
<dbReference type="GO" id="GO:0032267">
    <property type="term" value="F:tRNA(Ile)-lysidine synthase activity"/>
    <property type="evidence" value="ECO:0007669"/>
    <property type="project" value="UniProtKB-EC"/>
</dbReference>
<gene>
    <name evidence="8 11" type="primary">tilS</name>
    <name evidence="11" type="ORF">D8M04_16475</name>
</gene>
<dbReference type="SUPFAM" id="SSF52402">
    <property type="entry name" value="Adenine nucleotide alpha hydrolases-like"/>
    <property type="match status" value="1"/>
</dbReference>
<dbReference type="HAMAP" id="MF_01161">
    <property type="entry name" value="tRNA_Ile_lys_synt"/>
    <property type="match status" value="1"/>
</dbReference>
<keyword evidence="9" id="KW-0175">Coiled coil</keyword>
<comment type="subcellular location">
    <subcellularLocation>
        <location evidence="1 8">Cytoplasm</location>
    </subcellularLocation>
</comment>
<dbReference type="RefSeq" id="WP_121524510.1">
    <property type="nucleotide sequence ID" value="NZ_RCHR01000007.1"/>
</dbReference>
<dbReference type="PANTHER" id="PTHR43033:SF1">
    <property type="entry name" value="TRNA(ILE)-LYSIDINE SYNTHASE-RELATED"/>
    <property type="match status" value="1"/>
</dbReference>
<proteinExistence type="inferred from homology"/>
<dbReference type="SUPFAM" id="SSF82829">
    <property type="entry name" value="MesJ substrate recognition domain-like"/>
    <property type="match status" value="1"/>
</dbReference>
<dbReference type="Pfam" id="PF01171">
    <property type="entry name" value="ATP_bind_3"/>
    <property type="match status" value="1"/>
</dbReference>
<dbReference type="NCBIfam" id="TIGR02432">
    <property type="entry name" value="lysidine_TilS_N"/>
    <property type="match status" value="1"/>
</dbReference>
<dbReference type="InterPro" id="IPR012094">
    <property type="entry name" value="tRNA_Ile_lys_synt"/>
</dbReference>
<comment type="function">
    <text evidence="8">Ligates lysine onto the cytidine present at position 34 of the AUA codon-specific tRNA(Ile) that contains the anticodon CAU, in an ATP-dependent manner. Cytidine is converted to lysidine, thus changing the amino acid specificity of the tRNA from methionine to isoleucine.</text>
</comment>
<dbReference type="SUPFAM" id="SSF56037">
    <property type="entry name" value="PheT/TilS domain"/>
    <property type="match status" value="1"/>
</dbReference>
<keyword evidence="2 8" id="KW-0963">Cytoplasm</keyword>
<keyword evidence="12" id="KW-1185">Reference proteome</keyword>
<protein>
    <recommendedName>
        <fullName evidence="8">tRNA(Ile)-lysidine synthase</fullName>
        <ecNumber evidence="8">6.3.4.19</ecNumber>
    </recommendedName>
    <alternativeName>
        <fullName evidence="8">tRNA(Ile)-2-lysyl-cytidine synthase</fullName>
    </alternativeName>
    <alternativeName>
        <fullName evidence="8">tRNA(Ile)-lysidine synthetase</fullName>
    </alternativeName>
</protein>
<dbReference type="SMART" id="SM00977">
    <property type="entry name" value="TilS_C"/>
    <property type="match status" value="1"/>
</dbReference>
<sequence>MKQRVLEFIQHHQLLSMDDRVLIGVSGGPDSMALLHFFNSIRQSFNLSIIALSIDHQLRGESSKEDLRYVKEICGEWNIPFIGQSLDVPLYMEENQLGTEVAARELRYQFFGKQMEVYKGDKLVLGHHGDDQIETMLMRLTRSASSSNLSGIPVRREFHTGEIIRPFLCITKDEILTYCQSYQIKARTDESNFDTRYTRNYFRQHVLPLLKRKNSNLHQTIQQLSETLNEDEAFLQKEARKLVENVVKFEAGQRAATFDINTFLEHDQALQRRAFHLILNYLYKNLPKYLSYVHEEQFLSLLKHSGNIKIDFPLQLKVEKSYNTITLRFLPENPKNHAFQELLPVPGKVILPDGDSLTAVFADEIRTNDVFTYYCNLKSIELPLRVRTRKPGDRMTWKGLNGTKKVKDIFIDYKVANDERGKWPIVVDNKDQVLWLIGLKKGQVLPKGEEENEGPWIKLQYEKGS</sequence>
<organism evidence="11 12">
    <name type="scientific">Oceanobacillus piezotolerans</name>
    <dbReference type="NCBI Taxonomy" id="2448030"/>
    <lineage>
        <taxon>Bacteria</taxon>
        <taxon>Bacillati</taxon>
        <taxon>Bacillota</taxon>
        <taxon>Bacilli</taxon>
        <taxon>Bacillales</taxon>
        <taxon>Bacillaceae</taxon>
        <taxon>Oceanobacillus</taxon>
    </lineage>
</organism>
<feature type="domain" description="Lysidine-tRNA(Ile) synthetase C-terminal" evidence="10">
    <location>
        <begin position="384"/>
        <end position="459"/>
    </location>
</feature>
<dbReference type="GO" id="GO:0005737">
    <property type="term" value="C:cytoplasm"/>
    <property type="evidence" value="ECO:0007669"/>
    <property type="project" value="UniProtKB-SubCell"/>
</dbReference>
<dbReference type="PANTHER" id="PTHR43033">
    <property type="entry name" value="TRNA(ILE)-LYSIDINE SYNTHASE-RELATED"/>
    <property type="match status" value="1"/>
</dbReference>
<evidence type="ECO:0000256" key="5">
    <source>
        <dbReference type="ARBA" id="ARBA00022741"/>
    </source>
</evidence>
<name>A0A498DE61_9BACI</name>
<evidence type="ECO:0000259" key="10">
    <source>
        <dbReference type="SMART" id="SM00977"/>
    </source>
</evidence>
<dbReference type="Pfam" id="PF11734">
    <property type="entry name" value="TilS_C"/>
    <property type="match status" value="1"/>
</dbReference>
<evidence type="ECO:0000256" key="6">
    <source>
        <dbReference type="ARBA" id="ARBA00022840"/>
    </source>
</evidence>
<accession>A0A498DE61</accession>
<dbReference type="InterPro" id="IPR012796">
    <property type="entry name" value="Lysidine-tRNA-synth_C"/>
</dbReference>
<comment type="catalytic activity">
    <reaction evidence="7 8">
        <text>cytidine(34) in tRNA(Ile2) + L-lysine + ATP = lysidine(34) in tRNA(Ile2) + AMP + diphosphate + H(+)</text>
        <dbReference type="Rhea" id="RHEA:43744"/>
        <dbReference type="Rhea" id="RHEA-COMP:10625"/>
        <dbReference type="Rhea" id="RHEA-COMP:10670"/>
        <dbReference type="ChEBI" id="CHEBI:15378"/>
        <dbReference type="ChEBI" id="CHEBI:30616"/>
        <dbReference type="ChEBI" id="CHEBI:32551"/>
        <dbReference type="ChEBI" id="CHEBI:33019"/>
        <dbReference type="ChEBI" id="CHEBI:82748"/>
        <dbReference type="ChEBI" id="CHEBI:83665"/>
        <dbReference type="ChEBI" id="CHEBI:456215"/>
        <dbReference type="EC" id="6.3.4.19"/>
    </reaction>
</comment>
<evidence type="ECO:0000256" key="3">
    <source>
        <dbReference type="ARBA" id="ARBA00022598"/>
    </source>
</evidence>
<dbReference type="InterPro" id="IPR011063">
    <property type="entry name" value="TilS/TtcA_N"/>
</dbReference>
<dbReference type="InterPro" id="IPR014729">
    <property type="entry name" value="Rossmann-like_a/b/a_fold"/>
</dbReference>
<evidence type="ECO:0000256" key="8">
    <source>
        <dbReference type="HAMAP-Rule" id="MF_01161"/>
    </source>
</evidence>
<dbReference type="EMBL" id="RCHR01000007">
    <property type="protein sequence ID" value="RLL41669.1"/>
    <property type="molecule type" value="Genomic_DNA"/>
</dbReference>
<dbReference type="OrthoDB" id="9807403at2"/>
<keyword evidence="5 8" id="KW-0547">Nucleotide-binding</keyword>
<dbReference type="GO" id="GO:0005524">
    <property type="term" value="F:ATP binding"/>
    <property type="evidence" value="ECO:0007669"/>
    <property type="project" value="UniProtKB-UniRule"/>
</dbReference>
<feature type="coiled-coil region" evidence="9">
    <location>
        <begin position="210"/>
        <end position="245"/>
    </location>
</feature>
<dbReference type="AlphaFoldDB" id="A0A498DE61"/>
<dbReference type="Gene3D" id="3.40.50.620">
    <property type="entry name" value="HUPs"/>
    <property type="match status" value="1"/>
</dbReference>
<evidence type="ECO:0000313" key="12">
    <source>
        <dbReference type="Proteomes" id="UP000270219"/>
    </source>
</evidence>
<dbReference type="NCBIfam" id="TIGR02433">
    <property type="entry name" value="lysidine_TilS_C"/>
    <property type="match status" value="1"/>
</dbReference>
<reference evidence="11 12" key="1">
    <citation type="submission" date="2018-10" db="EMBL/GenBank/DDBJ databases">
        <title>Oceanobacillus sp. YLB-02 draft genome.</title>
        <authorList>
            <person name="Yu L."/>
        </authorList>
    </citation>
    <scope>NUCLEOTIDE SEQUENCE [LARGE SCALE GENOMIC DNA]</scope>
    <source>
        <strain evidence="11 12">YLB-02</strain>
    </source>
</reference>
<dbReference type="InterPro" id="IPR012795">
    <property type="entry name" value="tRNA_Ile_lys_synt_N"/>
</dbReference>
<comment type="caution">
    <text evidence="11">The sequence shown here is derived from an EMBL/GenBank/DDBJ whole genome shotgun (WGS) entry which is preliminary data.</text>
</comment>
<comment type="domain">
    <text evidence="8">The N-terminal region contains the highly conserved SGGXDS motif, predicted to be a P-loop motif involved in ATP binding.</text>
</comment>
<dbReference type="CDD" id="cd01992">
    <property type="entry name" value="TilS_N"/>
    <property type="match status" value="1"/>
</dbReference>
<keyword evidence="6 8" id="KW-0067">ATP-binding</keyword>
<evidence type="ECO:0000256" key="7">
    <source>
        <dbReference type="ARBA" id="ARBA00048539"/>
    </source>
</evidence>
<dbReference type="Proteomes" id="UP000270219">
    <property type="component" value="Unassembled WGS sequence"/>
</dbReference>
<comment type="similarity">
    <text evidence="8">Belongs to the tRNA(Ile)-lysidine synthase family.</text>
</comment>
<evidence type="ECO:0000256" key="1">
    <source>
        <dbReference type="ARBA" id="ARBA00004496"/>
    </source>
</evidence>
<dbReference type="GO" id="GO:0006400">
    <property type="term" value="P:tRNA modification"/>
    <property type="evidence" value="ECO:0007669"/>
    <property type="project" value="UniProtKB-UniRule"/>
</dbReference>
<keyword evidence="3 8" id="KW-0436">Ligase</keyword>
<dbReference type="EC" id="6.3.4.19" evidence="8"/>
<keyword evidence="4 8" id="KW-0819">tRNA processing</keyword>
<evidence type="ECO:0000256" key="2">
    <source>
        <dbReference type="ARBA" id="ARBA00022490"/>
    </source>
</evidence>
<evidence type="ECO:0000256" key="4">
    <source>
        <dbReference type="ARBA" id="ARBA00022694"/>
    </source>
</evidence>
<evidence type="ECO:0000313" key="11">
    <source>
        <dbReference type="EMBL" id="RLL41669.1"/>
    </source>
</evidence>
<feature type="binding site" evidence="8">
    <location>
        <begin position="26"/>
        <end position="31"/>
    </location>
    <ligand>
        <name>ATP</name>
        <dbReference type="ChEBI" id="CHEBI:30616"/>
    </ligand>
</feature>